<dbReference type="GeneID" id="99865452"/>
<evidence type="ECO:0000259" key="5">
    <source>
        <dbReference type="PROSITE" id="PS50931"/>
    </source>
</evidence>
<dbReference type="PANTHER" id="PTHR30126:SF18">
    <property type="entry name" value="LYSR FAMILY TRANSCRIPTIONAL REGULATOR"/>
    <property type="match status" value="1"/>
</dbReference>
<evidence type="ECO:0000256" key="4">
    <source>
        <dbReference type="ARBA" id="ARBA00023163"/>
    </source>
</evidence>
<dbReference type="RefSeq" id="WP_167864109.1">
    <property type="nucleotide sequence ID" value="NZ_AP024329.1"/>
</dbReference>
<sequence length="313" mass="35122">MNSIFSEENLQVFVTVVQCASFSKAAIELGVTTSAVSYTIKRIETGLGVPLFVRHPRRIELTESGDYFYRKALTLLNDFGAIQYGVDAIAQGVEARVRICINHLLYTPHHTARLLQLLKKQFPTCQVTVTQEVYNGVWDAFIHHQATLAMGAPDVPLDRDGIDCLDIGYVHWQFAIAPHHPLAALPQPISEGQMRRYTNIMVADTAQMLNQRVGWLLHGQEAVLVPDFNTKCQCQILGEGIGFLPDYIVRDAGEKLVTREVMNPRQDSRLLLAIRQPASGQVALWIKQQFAPDGVLSELYQDLLHREDKTDGM</sequence>
<feature type="domain" description="HTH lysR-type" evidence="5">
    <location>
        <begin position="10"/>
        <end position="62"/>
    </location>
</feature>
<dbReference type="Proteomes" id="UP000677515">
    <property type="component" value="Chromosome"/>
</dbReference>
<keyword evidence="4" id="KW-0804">Transcription</keyword>
<dbReference type="SUPFAM" id="SSF53850">
    <property type="entry name" value="Periplasmic binding protein-like II"/>
    <property type="match status" value="1"/>
</dbReference>
<name>A0ABM7MX89_ERWRD</name>
<organism evidence="6 7">
    <name type="scientific">Erwinia rhapontici</name>
    <name type="common">Pectobacterium rhapontici</name>
    <dbReference type="NCBI Taxonomy" id="55212"/>
    <lineage>
        <taxon>Bacteria</taxon>
        <taxon>Pseudomonadati</taxon>
        <taxon>Pseudomonadota</taxon>
        <taxon>Gammaproteobacteria</taxon>
        <taxon>Enterobacterales</taxon>
        <taxon>Erwiniaceae</taxon>
        <taxon>Erwinia</taxon>
    </lineage>
</organism>
<evidence type="ECO:0000313" key="6">
    <source>
        <dbReference type="EMBL" id="BCQ33801.1"/>
    </source>
</evidence>
<gene>
    <name evidence="6" type="primary">yahB</name>
    <name evidence="6" type="ORF">ERHA53_11440</name>
</gene>
<keyword evidence="3" id="KW-0238">DNA-binding</keyword>
<evidence type="ECO:0000313" key="7">
    <source>
        <dbReference type="Proteomes" id="UP000677515"/>
    </source>
</evidence>
<protein>
    <submittedName>
        <fullName evidence="6">LysR family transcriptional regulator</fullName>
    </submittedName>
</protein>
<dbReference type="SUPFAM" id="SSF46785">
    <property type="entry name" value="Winged helix' DNA-binding domain"/>
    <property type="match status" value="1"/>
</dbReference>
<evidence type="ECO:0000256" key="1">
    <source>
        <dbReference type="ARBA" id="ARBA00009437"/>
    </source>
</evidence>
<dbReference type="EMBL" id="AP024329">
    <property type="protein sequence ID" value="BCQ33801.1"/>
    <property type="molecule type" value="Genomic_DNA"/>
</dbReference>
<dbReference type="InterPro" id="IPR036390">
    <property type="entry name" value="WH_DNA-bd_sf"/>
</dbReference>
<dbReference type="Pfam" id="PF00126">
    <property type="entry name" value="HTH_1"/>
    <property type="match status" value="1"/>
</dbReference>
<dbReference type="InterPro" id="IPR000847">
    <property type="entry name" value="LysR_HTH_N"/>
</dbReference>
<evidence type="ECO:0000256" key="2">
    <source>
        <dbReference type="ARBA" id="ARBA00023015"/>
    </source>
</evidence>
<accession>A0ABM7MX89</accession>
<dbReference type="PANTHER" id="PTHR30126">
    <property type="entry name" value="HTH-TYPE TRANSCRIPTIONAL REGULATOR"/>
    <property type="match status" value="1"/>
</dbReference>
<keyword evidence="2" id="KW-0805">Transcription regulation</keyword>
<dbReference type="InterPro" id="IPR005119">
    <property type="entry name" value="LysR_subst-bd"/>
</dbReference>
<evidence type="ECO:0000256" key="3">
    <source>
        <dbReference type="ARBA" id="ARBA00023125"/>
    </source>
</evidence>
<dbReference type="PROSITE" id="PS50931">
    <property type="entry name" value="HTH_LYSR"/>
    <property type="match status" value="1"/>
</dbReference>
<dbReference type="Gene3D" id="1.10.10.10">
    <property type="entry name" value="Winged helix-like DNA-binding domain superfamily/Winged helix DNA-binding domain"/>
    <property type="match status" value="1"/>
</dbReference>
<dbReference type="Pfam" id="PF03466">
    <property type="entry name" value="LysR_substrate"/>
    <property type="match status" value="1"/>
</dbReference>
<dbReference type="Gene3D" id="3.40.190.290">
    <property type="match status" value="1"/>
</dbReference>
<comment type="similarity">
    <text evidence="1">Belongs to the LysR transcriptional regulatory family.</text>
</comment>
<dbReference type="InterPro" id="IPR036388">
    <property type="entry name" value="WH-like_DNA-bd_sf"/>
</dbReference>
<reference evidence="6 7" key="1">
    <citation type="submission" date="2021-01" db="EMBL/GenBank/DDBJ databases">
        <title>Complete genome sequence of Erwinia rhapontici MAFF 311153.</title>
        <authorList>
            <person name="Morohoshi T."/>
            <person name="Someya N."/>
        </authorList>
    </citation>
    <scope>NUCLEOTIDE SEQUENCE [LARGE SCALE GENOMIC DNA]</scope>
    <source>
        <strain evidence="6 7">MAFF 311153</strain>
    </source>
</reference>
<proteinExistence type="inferred from homology"/>
<keyword evidence="7" id="KW-1185">Reference proteome</keyword>